<name>A0A7J0ELB5_9ERIC</name>
<keyword evidence="3" id="KW-1185">Reference proteome</keyword>
<reference evidence="2 3" key="1">
    <citation type="submission" date="2019-07" db="EMBL/GenBank/DDBJ databases">
        <title>De Novo Assembly of kiwifruit Actinidia rufa.</title>
        <authorList>
            <person name="Sugita-Konishi S."/>
            <person name="Sato K."/>
            <person name="Mori E."/>
            <person name="Abe Y."/>
            <person name="Kisaki G."/>
            <person name="Hamano K."/>
            <person name="Suezawa K."/>
            <person name="Otani M."/>
            <person name="Fukuda T."/>
            <person name="Manabe T."/>
            <person name="Gomi K."/>
            <person name="Tabuchi M."/>
            <person name="Akimitsu K."/>
            <person name="Kataoka I."/>
        </authorList>
    </citation>
    <scope>NUCLEOTIDE SEQUENCE [LARGE SCALE GENOMIC DNA]</scope>
    <source>
        <strain evidence="3">cv. Fuchu</strain>
    </source>
</reference>
<keyword evidence="1" id="KW-1133">Transmembrane helix</keyword>
<accession>A0A7J0ELB5</accession>
<gene>
    <name evidence="2" type="ORF">Acr_05g0003580</name>
</gene>
<evidence type="ECO:0000256" key="1">
    <source>
        <dbReference type="SAM" id="Phobius"/>
    </source>
</evidence>
<dbReference type="OrthoDB" id="1846188at2759"/>
<dbReference type="AlphaFoldDB" id="A0A7J0ELB5"/>
<proteinExistence type="predicted"/>
<dbReference type="PANTHER" id="PTHR31170">
    <property type="entry name" value="BNAC04G53230D PROTEIN"/>
    <property type="match status" value="1"/>
</dbReference>
<evidence type="ECO:0008006" key="4">
    <source>
        <dbReference type="Google" id="ProtNLM"/>
    </source>
</evidence>
<feature type="transmembrane region" description="Helical" evidence="1">
    <location>
        <begin position="404"/>
        <end position="428"/>
    </location>
</feature>
<dbReference type="Proteomes" id="UP000585474">
    <property type="component" value="Unassembled WGS sequence"/>
</dbReference>
<dbReference type="PANTHER" id="PTHR31170:SF18">
    <property type="entry name" value="(WILD MALAYSIAN BANANA) HYPOTHETICAL PROTEIN"/>
    <property type="match status" value="1"/>
</dbReference>
<organism evidence="2 3">
    <name type="scientific">Actinidia rufa</name>
    <dbReference type="NCBI Taxonomy" id="165716"/>
    <lineage>
        <taxon>Eukaryota</taxon>
        <taxon>Viridiplantae</taxon>
        <taxon>Streptophyta</taxon>
        <taxon>Embryophyta</taxon>
        <taxon>Tracheophyta</taxon>
        <taxon>Spermatophyta</taxon>
        <taxon>Magnoliopsida</taxon>
        <taxon>eudicotyledons</taxon>
        <taxon>Gunneridae</taxon>
        <taxon>Pentapetalae</taxon>
        <taxon>asterids</taxon>
        <taxon>Ericales</taxon>
        <taxon>Actinidiaceae</taxon>
        <taxon>Actinidia</taxon>
    </lineage>
</organism>
<dbReference type="Pfam" id="PF03140">
    <property type="entry name" value="DUF247"/>
    <property type="match status" value="1"/>
</dbReference>
<comment type="caution">
    <text evidence="2">The sequence shown here is derived from an EMBL/GenBank/DDBJ whole genome shotgun (WGS) entry which is preliminary data.</text>
</comment>
<sequence length="435" mass="50665">MSEWLARVEVELKGLQDASSVSTTDLVDPWMRRCIYKVPASVKDLNQKAYEPQLVSFGPYHHGEEHLRPMEEHKQRSLLHFIKRSNKPLTLYFNYLLEVVQDLKDSYDSLDPYWQRDNDRFLQLMILDGCFMLELLRCTTDGPPKDYFKTDPIFSDHGKAHIVPYVKRDMLLLENQLPIMVLHKLVAVEAGQEDEEHVNRLILRFFNAQPERNGKYLHMLDIFRKDLLRGKFSHIRKTRRNRNDRDGKVIGSAMKLNEAGVRFKRSKTASLKDISFSRDGVLSLPFIVVDDTTESTLLNLIAFERLHIGAGTEVTNYVFFMACIVKCVRDVSLLESQQIILNAIGSDKDIVEFFKSLSKEIANDPEDELDQLHRQIIMYLDKPSNRMLAHVVHAYHVSTQWSPWAYWSIIAAILLFTLSVLQTIYTIYPYYHPNK</sequence>
<evidence type="ECO:0000313" key="2">
    <source>
        <dbReference type="EMBL" id="GFY86719.1"/>
    </source>
</evidence>
<dbReference type="EMBL" id="BJWL01000005">
    <property type="protein sequence ID" value="GFY86719.1"/>
    <property type="molecule type" value="Genomic_DNA"/>
</dbReference>
<protein>
    <recommendedName>
        <fullName evidence="4">Transmembrane protein</fullName>
    </recommendedName>
</protein>
<keyword evidence="1" id="KW-0472">Membrane</keyword>
<keyword evidence="1" id="KW-0812">Transmembrane</keyword>
<dbReference type="InterPro" id="IPR004158">
    <property type="entry name" value="DUF247_pln"/>
</dbReference>
<evidence type="ECO:0000313" key="3">
    <source>
        <dbReference type="Proteomes" id="UP000585474"/>
    </source>
</evidence>